<dbReference type="Proteomes" id="UP000660668">
    <property type="component" value="Unassembled WGS sequence"/>
</dbReference>
<feature type="domain" description="Rhodanese" evidence="1">
    <location>
        <begin position="13"/>
        <end position="100"/>
    </location>
</feature>
<gene>
    <name evidence="2" type="ORF">ISU10_03110</name>
</gene>
<dbReference type="PROSITE" id="PS50206">
    <property type="entry name" value="RHODANESE_3"/>
    <property type="match status" value="1"/>
</dbReference>
<organism evidence="2 3">
    <name type="scientific">Nocardioides agariphilus</name>
    <dbReference type="NCBI Taxonomy" id="433664"/>
    <lineage>
        <taxon>Bacteria</taxon>
        <taxon>Bacillati</taxon>
        <taxon>Actinomycetota</taxon>
        <taxon>Actinomycetes</taxon>
        <taxon>Propionibacteriales</taxon>
        <taxon>Nocardioidaceae</taxon>
        <taxon>Nocardioides</taxon>
    </lineage>
</organism>
<dbReference type="EMBL" id="JADKPO010000003">
    <property type="protein sequence ID" value="MBF4766754.1"/>
    <property type="molecule type" value="Genomic_DNA"/>
</dbReference>
<dbReference type="InterPro" id="IPR050229">
    <property type="entry name" value="GlpE_sulfurtransferase"/>
</dbReference>
<keyword evidence="3" id="KW-1185">Reference proteome</keyword>
<dbReference type="PANTHER" id="PTHR43031:SF17">
    <property type="entry name" value="SULFURTRANSFERASE YTWF-RELATED"/>
    <property type="match status" value="1"/>
</dbReference>
<dbReference type="InterPro" id="IPR001763">
    <property type="entry name" value="Rhodanese-like_dom"/>
</dbReference>
<sequence>MREIDIEQLATAIDGGAVVVDVRETAEYAEGHVPGARNIPMGHLTGRLGELDRSAVVHLICASGNRSAAMADVLGAHGFDAVNVTGGTGAWIRSGRRVDRG</sequence>
<dbReference type="Pfam" id="PF00581">
    <property type="entry name" value="Rhodanese"/>
    <property type="match status" value="1"/>
</dbReference>
<dbReference type="SMART" id="SM00450">
    <property type="entry name" value="RHOD"/>
    <property type="match status" value="1"/>
</dbReference>
<dbReference type="PROSITE" id="PS00380">
    <property type="entry name" value="RHODANESE_1"/>
    <property type="match status" value="1"/>
</dbReference>
<accession>A0A930YL64</accession>
<dbReference type="InterPro" id="IPR001307">
    <property type="entry name" value="Thiosulphate_STrfase_CS"/>
</dbReference>
<dbReference type="InterPro" id="IPR036873">
    <property type="entry name" value="Rhodanese-like_dom_sf"/>
</dbReference>
<evidence type="ECO:0000259" key="1">
    <source>
        <dbReference type="PROSITE" id="PS50206"/>
    </source>
</evidence>
<dbReference type="CDD" id="cd00158">
    <property type="entry name" value="RHOD"/>
    <property type="match status" value="1"/>
</dbReference>
<name>A0A930YL64_9ACTN</name>
<evidence type="ECO:0000313" key="2">
    <source>
        <dbReference type="EMBL" id="MBF4766754.1"/>
    </source>
</evidence>
<dbReference type="Gene3D" id="3.40.250.10">
    <property type="entry name" value="Rhodanese-like domain"/>
    <property type="match status" value="1"/>
</dbReference>
<dbReference type="PANTHER" id="PTHR43031">
    <property type="entry name" value="FAD-DEPENDENT OXIDOREDUCTASE"/>
    <property type="match status" value="1"/>
</dbReference>
<dbReference type="GO" id="GO:0004792">
    <property type="term" value="F:thiosulfate-cyanide sulfurtransferase activity"/>
    <property type="evidence" value="ECO:0007669"/>
    <property type="project" value="InterPro"/>
</dbReference>
<comment type="caution">
    <text evidence="2">The sequence shown here is derived from an EMBL/GenBank/DDBJ whole genome shotgun (WGS) entry which is preliminary data.</text>
</comment>
<evidence type="ECO:0000313" key="3">
    <source>
        <dbReference type="Proteomes" id="UP000660668"/>
    </source>
</evidence>
<reference evidence="2" key="1">
    <citation type="submission" date="2020-11" db="EMBL/GenBank/DDBJ databases">
        <title>Nocardioides cynanchi sp. nov., isolated from soil of rhizosphere of Cynanchum wilfordii.</title>
        <authorList>
            <person name="Lee J.-S."/>
            <person name="Suh M.K."/>
            <person name="Kim J.-S."/>
        </authorList>
    </citation>
    <scope>NUCLEOTIDE SEQUENCE</scope>
    <source>
        <strain evidence="2">KCTC 19276</strain>
    </source>
</reference>
<proteinExistence type="predicted"/>
<dbReference type="RefSeq" id="WP_194694912.1">
    <property type="nucleotide sequence ID" value="NZ_JADKPO010000003.1"/>
</dbReference>
<dbReference type="SUPFAM" id="SSF52821">
    <property type="entry name" value="Rhodanese/Cell cycle control phosphatase"/>
    <property type="match status" value="1"/>
</dbReference>
<dbReference type="AlphaFoldDB" id="A0A930YL64"/>
<protein>
    <submittedName>
        <fullName evidence="2">Rhodanese-like domain-containing protein</fullName>
    </submittedName>
</protein>